<comment type="similarity">
    <text evidence="1">Belongs to the ETF beta-subunit/FixA family.</text>
</comment>
<dbReference type="InterPro" id="IPR014730">
    <property type="entry name" value="ETF_a/b_N"/>
</dbReference>
<dbReference type="AlphaFoldDB" id="A0A1F2P872"/>
<dbReference type="PIRSF" id="PIRSF000090">
    <property type="entry name" value="Beta-ETF"/>
    <property type="match status" value="1"/>
</dbReference>
<dbReference type="SUPFAM" id="SSF52402">
    <property type="entry name" value="Adenine nucleotide alpha hydrolases-like"/>
    <property type="match status" value="1"/>
</dbReference>
<evidence type="ECO:0000256" key="2">
    <source>
        <dbReference type="ARBA" id="ARBA00022448"/>
    </source>
</evidence>
<dbReference type="STRING" id="1839936.SBU_000174"/>
<organism evidence="5 6">
    <name type="scientific">Candidatus Syntropharchaeum butanivorans</name>
    <dbReference type="NCBI Taxonomy" id="1839936"/>
    <lineage>
        <taxon>Archaea</taxon>
        <taxon>Methanobacteriati</taxon>
        <taxon>Methanobacteriota</taxon>
        <taxon>Stenosarchaea group</taxon>
        <taxon>Methanomicrobia</taxon>
        <taxon>Methanosarcinales</taxon>
        <taxon>ANME-2 cluster</taxon>
        <taxon>Candidatus Syntropharchaeum</taxon>
    </lineage>
</organism>
<accession>A0A1F2P872</accession>
<keyword evidence="2" id="KW-0813">Transport</keyword>
<reference evidence="5" key="1">
    <citation type="submission" date="2016-05" db="EMBL/GenBank/DDBJ databases">
        <title>Microbial consortia oxidize butane by reversing methanogenesis.</title>
        <authorList>
            <person name="Laso-Perez R."/>
            <person name="Richter M."/>
            <person name="Wegener G."/>
            <person name="Musat F."/>
        </authorList>
    </citation>
    <scope>NUCLEOTIDE SEQUENCE [LARGE SCALE GENOMIC DNA]</scope>
    <source>
        <strain evidence="5">BOX1</strain>
    </source>
</reference>
<evidence type="ECO:0000256" key="3">
    <source>
        <dbReference type="ARBA" id="ARBA00022982"/>
    </source>
</evidence>
<keyword evidence="3" id="KW-0249">Electron transport</keyword>
<dbReference type="PANTHER" id="PTHR21294">
    <property type="entry name" value="ELECTRON TRANSFER FLAVOPROTEIN BETA-SUBUNIT"/>
    <property type="match status" value="1"/>
</dbReference>
<gene>
    <name evidence="5" type="ORF">SBU_000174</name>
</gene>
<name>A0A1F2P872_9EURY</name>
<dbReference type="GO" id="GO:0009055">
    <property type="term" value="F:electron transfer activity"/>
    <property type="evidence" value="ECO:0007669"/>
    <property type="project" value="InterPro"/>
</dbReference>
<proteinExistence type="inferred from homology"/>
<sequence length="266" mass="28381">MDWRNEMDIIVCVKRVPDTSEADVVITGKDIKKDDLPFEINEWDNYAVEEAVQLKEKFGGTITVISVGDEDANEVIRRGLAMGADEGVRIYDPAIEGSDGVTIAKILAAAIKNMKYDLILTGAQAGDLGEGIVPVALAEMLGIPHATLVTGLEIQDGKAKVKRELEGGLMEVLEIDLPAVIGIQTGINEPRYVSIMGIRKASKKEIKLLGLGDIGLTPEDVGEAGSLTVLEELSVPPVTKVAEIIEGDPAEAASKLAEILKEQGVL</sequence>
<dbReference type="InterPro" id="IPR033948">
    <property type="entry name" value="ETF_beta_N"/>
</dbReference>
<dbReference type="PANTHER" id="PTHR21294:SF8">
    <property type="entry name" value="ELECTRON TRANSFER FLAVOPROTEIN SUBUNIT BETA"/>
    <property type="match status" value="1"/>
</dbReference>
<comment type="caution">
    <text evidence="5">The sequence shown here is derived from an EMBL/GenBank/DDBJ whole genome shotgun (WGS) entry which is preliminary data.</text>
</comment>
<feature type="domain" description="Electron transfer flavoprotein alpha/beta-subunit N-terminal" evidence="4">
    <location>
        <begin position="28"/>
        <end position="218"/>
    </location>
</feature>
<protein>
    <submittedName>
        <fullName evidence="5">Electron transfer flavoprotein subunit beta</fullName>
    </submittedName>
</protein>
<dbReference type="Gene3D" id="3.40.50.620">
    <property type="entry name" value="HUPs"/>
    <property type="match status" value="1"/>
</dbReference>
<keyword evidence="6" id="KW-1185">Reference proteome</keyword>
<evidence type="ECO:0000313" key="5">
    <source>
        <dbReference type="EMBL" id="OFV66881.1"/>
    </source>
</evidence>
<evidence type="ECO:0000313" key="6">
    <source>
        <dbReference type="Proteomes" id="UP000185779"/>
    </source>
</evidence>
<dbReference type="InterPro" id="IPR012255">
    <property type="entry name" value="ETF_b"/>
</dbReference>
<dbReference type="PATRIC" id="fig|1839936.3.peg.174"/>
<evidence type="ECO:0000256" key="1">
    <source>
        <dbReference type="ARBA" id="ARBA00007557"/>
    </source>
</evidence>
<dbReference type="EMBL" id="LYOR01000001">
    <property type="protein sequence ID" value="OFV66881.1"/>
    <property type="molecule type" value="Genomic_DNA"/>
</dbReference>
<dbReference type="Pfam" id="PF01012">
    <property type="entry name" value="ETF"/>
    <property type="match status" value="1"/>
</dbReference>
<dbReference type="InterPro" id="IPR014729">
    <property type="entry name" value="Rossmann-like_a/b/a_fold"/>
</dbReference>
<dbReference type="CDD" id="cd01714">
    <property type="entry name" value="ETF_beta"/>
    <property type="match status" value="1"/>
</dbReference>
<dbReference type="Proteomes" id="UP000185779">
    <property type="component" value="Unassembled WGS sequence"/>
</dbReference>
<evidence type="ECO:0000259" key="4">
    <source>
        <dbReference type="SMART" id="SM00893"/>
    </source>
</evidence>
<dbReference type="SMART" id="SM00893">
    <property type="entry name" value="ETF"/>
    <property type="match status" value="1"/>
</dbReference>